<reference evidence="2" key="1">
    <citation type="submission" date="2017-02" db="UniProtKB">
        <authorList>
            <consortium name="WormBaseParasite"/>
        </authorList>
    </citation>
    <scope>IDENTIFICATION</scope>
</reference>
<evidence type="ECO:0000313" key="2">
    <source>
        <dbReference type="WBParaSite" id="ALUE_0000212601-mRNA-1"/>
    </source>
</evidence>
<name>A0A0M3HKT1_ASCLU</name>
<dbReference type="WBParaSite" id="ALUE_0000212601-mRNA-1">
    <property type="protein sequence ID" value="ALUE_0000212601-mRNA-1"/>
    <property type="gene ID" value="ALUE_0000212601"/>
</dbReference>
<evidence type="ECO:0000313" key="1">
    <source>
        <dbReference type="Proteomes" id="UP000036681"/>
    </source>
</evidence>
<organism evidence="1 2">
    <name type="scientific">Ascaris lumbricoides</name>
    <name type="common">Giant roundworm</name>
    <dbReference type="NCBI Taxonomy" id="6252"/>
    <lineage>
        <taxon>Eukaryota</taxon>
        <taxon>Metazoa</taxon>
        <taxon>Ecdysozoa</taxon>
        <taxon>Nematoda</taxon>
        <taxon>Chromadorea</taxon>
        <taxon>Rhabditida</taxon>
        <taxon>Spirurina</taxon>
        <taxon>Ascaridomorpha</taxon>
        <taxon>Ascaridoidea</taxon>
        <taxon>Ascarididae</taxon>
        <taxon>Ascaris</taxon>
    </lineage>
</organism>
<dbReference type="Proteomes" id="UP000036681">
    <property type="component" value="Unplaced"/>
</dbReference>
<proteinExistence type="predicted"/>
<sequence length="31" mass="3319">MPDASIGDSSFAFKQNCLITFAPTIRCTAVL</sequence>
<dbReference type="AlphaFoldDB" id="A0A0M3HKT1"/>
<protein>
    <submittedName>
        <fullName evidence="2">Uncharacterized protein</fullName>
    </submittedName>
</protein>
<accession>A0A0M3HKT1</accession>
<keyword evidence="1" id="KW-1185">Reference proteome</keyword>